<evidence type="ECO:0000256" key="3">
    <source>
        <dbReference type="PROSITE-ProRule" id="PRU00169"/>
    </source>
</evidence>
<evidence type="ECO:0000256" key="1">
    <source>
        <dbReference type="ARBA" id="ARBA00022553"/>
    </source>
</evidence>
<proteinExistence type="predicted"/>
<feature type="region of interest" description="Disordered" evidence="4">
    <location>
        <begin position="142"/>
        <end position="163"/>
    </location>
</feature>
<evidence type="ECO:0000256" key="4">
    <source>
        <dbReference type="SAM" id="MobiDB-lite"/>
    </source>
</evidence>
<sequence length="282" mass="30876">MALKVLVVDDASFVRDMVKRTLRNRFPQLQVDDAVNGRRAQVLMNKTHFDLILCDWEMPEMSGVELLEWARQHDAYKTIPFVMVTSRGDRDHVVKAVQAGVSDYLTKPFSADALTQKVTKALGSKLRNAPQAAARNPFAGSAEVLTGGAPPRNQTPGPFADSAQLLTGGRKAEDTKPARPVKSQMLAQLRSASLALPAVVKAIALTDVKLVVRTGKGFPGILEPAVVDLEIEEGKVERLNGYIHALQALERTADSTFVSIIVRFVDEDPQKLESLSRLIARL</sequence>
<dbReference type="EMBL" id="CP154858">
    <property type="protein sequence ID" value="XDT70937.1"/>
    <property type="molecule type" value="Genomic_DNA"/>
</dbReference>
<dbReference type="InterPro" id="IPR011006">
    <property type="entry name" value="CheY-like_superfamily"/>
</dbReference>
<evidence type="ECO:0000259" key="5">
    <source>
        <dbReference type="PROSITE" id="PS50110"/>
    </source>
</evidence>
<organism evidence="6">
    <name type="scientific">Thermohahella caldifontis</name>
    <dbReference type="NCBI Taxonomy" id="3142973"/>
    <lineage>
        <taxon>Bacteria</taxon>
        <taxon>Pseudomonadati</taxon>
        <taxon>Pseudomonadota</taxon>
        <taxon>Gammaproteobacteria</taxon>
        <taxon>Oceanospirillales</taxon>
        <taxon>Hahellaceae</taxon>
        <taxon>Thermohahella</taxon>
    </lineage>
</organism>
<dbReference type="PANTHER" id="PTHR44591:SF14">
    <property type="entry name" value="PROTEIN PILG"/>
    <property type="match status" value="1"/>
</dbReference>
<dbReference type="KEGG" id="tcd:AAIA72_08935"/>
<evidence type="ECO:0000256" key="2">
    <source>
        <dbReference type="ARBA" id="ARBA00023012"/>
    </source>
</evidence>
<dbReference type="PANTHER" id="PTHR44591">
    <property type="entry name" value="STRESS RESPONSE REGULATOR PROTEIN 1"/>
    <property type="match status" value="1"/>
</dbReference>
<feature type="modified residue" description="4-aspartylphosphate" evidence="3">
    <location>
        <position position="55"/>
    </location>
</feature>
<reference evidence="6" key="1">
    <citation type="submission" date="2024-05" db="EMBL/GenBank/DDBJ databases">
        <title>Genome sequencing of novel strain.</title>
        <authorList>
            <person name="Ganbat D."/>
            <person name="Ganbat S."/>
            <person name="Lee S.-J."/>
        </authorList>
    </citation>
    <scope>NUCLEOTIDE SEQUENCE</scope>
    <source>
        <strain evidence="6">SMD15-11</strain>
    </source>
</reference>
<dbReference type="PROSITE" id="PS50110">
    <property type="entry name" value="RESPONSE_REGULATORY"/>
    <property type="match status" value="1"/>
</dbReference>
<keyword evidence="2" id="KW-0902">Two-component regulatory system</keyword>
<feature type="domain" description="Response regulatory" evidence="5">
    <location>
        <begin position="4"/>
        <end position="122"/>
    </location>
</feature>
<dbReference type="Gene3D" id="3.40.50.2300">
    <property type="match status" value="1"/>
</dbReference>
<dbReference type="Pfam" id="PF00072">
    <property type="entry name" value="Response_reg"/>
    <property type="match status" value="1"/>
</dbReference>
<dbReference type="InterPro" id="IPR050595">
    <property type="entry name" value="Bact_response_regulator"/>
</dbReference>
<protein>
    <submittedName>
        <fullName evidence="6">Response regulator</fullName>
    </submittedName>
</protein>
<keyword evidence="1 3" id="KW-0597">Phosphoprotein</keyword>
<dbReference type="SUPFAM" id="SSF52172">
    <property type="entry name" value="CheY-like"/>
    <property type="match status" value="1"/>
</dbReference>
<dbReference type="RefSeq" id="WP_369599978.1">
    <property type="nucleotide sequence ID" value="NZ_CP154858.1"/>
</dbReference>
<dbReference type="SMART" id="SM00448">
    <property type="entry name" value="REC"/>
    <property type="match status" value="1"/>
</dbReference>
<name>A0AB39USN6_9GAMM</name>
<dbReference type="InterPro" id="IPR001789">
    <property type="entry name" value="Sig_transdc_resp-reg_receiver"/>
</dbReference>
<evidence type="ECO:0000313" key="6">
    <source>
        <dbReference type="EMBL" id="XDT70937.1"/>
    </source>
</evidence>
<gene>
    <name evidence="6" type="ORF">AAIA72_08935</name>
</gene>
<dbReference type="GO" id="GO:0000160">
    <property type="term" value="P:phosphorelay signal transduction system"/>
    <property type="evidence" value="ECO:0007669"/>
    <property type="project" value="UniProtKB-KW"/>
</dbReference>
<accession>A0AB39USN6</accession>
<dbReference type="AlphaFoldDB" id="A0AB39USN6"/>